<proteinExistence type="predicted"/>
<feature type="compositionally biased region" description="Basic and acidic residues" evidence="1">
    <location>
        <begin position="1"/>
        <end position="17"/>
    </location>
</feature>
<organism evidence="2 3">
    <name type="scientific">Gracilariopsis chorda</name>
    <dbReference type="NCBI Taxonomy" id="448386"/>
    <lineage>
        <taxon>Eukaryota</taxon>
        <taxon>Rhodophyta</taxon>
        <taxon>Florideophyceae</taxon>
        <taxon>Rhodymeniophycidae</taxon>
        <taxon>Gracilariales</taxon>
        <taxon>Gracilariaceae</taxon>
        <taxon>Gracilariopsis</taxon>
    </lineage>
</organism>
<accession>A0A2V3IZP5</accession>
<feature type="region of interest" description="Disordered" evidence="1">
    <location>
        <begin position="72"/>
        <end position="99"/>
    </location>
</feature>
<protein>
    <submittedName>
        <fullName evidence="2">Uncharacterized protein</fullName>
    </submittedName>
</protein>
<dbReference type="OrthoDB" id="9898708at2759"/>
<dbReference type="Proteomes" id="UP000247409">
    <property type="component" value="Unassembled WGS sequence"/>
</dbReference>
<sequence length="138" mass="16054">MTKPFSRDNETHGDLKKNSNQAIHGDFERSNDLKEKEEKALEKQSSEKDQMCLQCGGTPCYWLQHYDEVMEDVNNNPEQHSSKSDNSARRKRAGRRYNYHRHGILGKGRRIRLQHCVVAAIRASYPDTNDRCTGFKEQ</sequence>
<comment type="caution">
    <text evidence="2">The sequence shown here is derived from an EMBL/GenBank/DDBJ whole genome shotgun (WGS) entry which is preliminary data.</text>
</comment>
<feature type="region of interest" description="Disordered" evidence="1">
    <location>
        <begin position="1"/>
        <end position="49"/>
    </location>
</feature>
<name>A0A2V3IZP5_9FLOR</name>
<gene>
    <name evidence="2" type="ORF">BWQ96_03569</name>
</gene>
<evidence type="ECO:0000313" key="2">
    <source>
        <dbReference type="EMBL" id="PXF46580.1"/>
    </source>
</evidence>
<reference evidence="2 3" key="1">
    <citation type="journal article" date="2018" name="Mol. Biol. Evol.">
        <title>Analysis of the draft genome of the red seaweed Gracilariopsis chorda provides insights into genome size evolution in Rhodophyta.</title>
        <authorList>
            <person name="Lee J."/>
            <person name="Yang E.C."/>
            <person name="Graf L."/>
            <person name="Yang J.H."/>
            <person name="Qiu H."/>
            <person name="Zel Zion U."/>
            <person name="Chan C.X."/>
            <person name="Stephens T.G."/>
            <person name="Weber A.P.M."/>
            <person name="Boo G.H."/>
            <person name="Boo S.M."/>
            <person name="Kim K.M."/>
            <person name="Shin Y."/>
            <person name="Jung M."/>
            <person name="Lee S.J."/>
            <person name="Yim H.S."/>
            <person name="Lee J.H."/>
            <person name="Bhattacharya D."/>
            <person name="Yoon H.S."/>
        </authorList>
    </citation>
    <scope>NUCLEOTIDE SEQUENCE [LARGE SCALE GENOMIC DNA]</scope>
    <source>
        <strain evidence="2 3">SKKU-2015</strain>
        <tissue evidence="2">Whole body</tissue>
    </source>
</reference>
<feature type="compositionally biased region" description="Basic and acidic residues" evidence="1">
    <location>
        <begin position="25"/>
        <end position="49"/>
    </location>
</feature>
<feature type="compositionally biased region" description="Basic residues" evidence="1">
    <location>
        <begin position="89"/>
        <end position="99"/>
    </location>
</feature>
<evidence type="ECO:0000313" key="3">
    <source>
        <dbReference type="Proteomes" id="UP000247409"/>
    </source>
</evidence>
<dbReference type="EMBL" id="NBIV01000035">
    <property type="protein sequence ID" value="PXF46580.1"/>
    <property type="molecule type" value="Genomic_DNA"/>
</dbReference>
<dbReference type="AlphaFoldDB" id="A0A2V3IZP5"/>
<evidence type="ECO:0000256" key="1">
    <source>
        <dbReference type="SAM" id="MobiDB-lite"/>
    </source>
</evidence>
<keyword evidence="3" id="KW-1185">Reference proteome</keyword>